<dbReference type="EMBL" id="JASBNA010000002">
    <property type="protein sequence ID" value="KAK7694281.1"/>
    <property type="molecule type" value="Genomic_DNA"/>
</dbReference>
<comment type="caution">
    <text evidence="2">The sequence shown here is derived from an EMBL/GenBank/DDBJ whole genome shotgun (WGS) entry which is preliminary data.</text>
</comment>
<dbReference type="Proteomes" id="UP001385951">
    <property type="component" value="Unassembled WGS sequence"/>
</dbReference>
<accession>A0AAW0GLG1</accession>
<organism evidence="2 3">
    <name type="scientific">Cerrena zonata</name>
    <dbReference type="NCBI Taxonomy" id="2478898"/>
    <lineage>
        <taxon>Eukaryota</taxon>
        <taxon>Fungi</taxon>
        <taxon>Dikarya</taxon>
        <taxon>Basidiomycota</taxon>
        <taxon>Agaricomycotina</taxon>
        <taxon>Agaricomycetes</taxon>
        <taxon>Polyporales</taxon>
        <taxon>Cerrenaceae</taxon>
        <taxon>Cerrena</taxon>
    </lineage>
</organism>
<dbReference type="GO" id="GO:0003723">
    <property type="term" value="F:RNA binding"/>
    <property type="evidence" value="ECO:0007669"/>
    <property type="project" value="InterPro"/>
</dbReference>
<keyword evidence="3" id="KW-1185">Reference proteome</keyword>
<evidence type="ECO:0000259" key="1">
    <source>
        <dbReference type="Pfam" id="PF00076"/>
    </source>
</evidence>
<dbReference type="InterPro" id="IPR035979">
    <property type="entry name" value="RBD_domain_sf"/>
</dbReference>
<sequence>MAYVTFAKPEDAVSAYEALDRKSFQGRLLHILPAVNRKGKVEVEDVGKKRSLKGRS</sequence>
<proteinExistence type="predicted"/>
<name>A0AAW0GLG1_9APHY</name>
<dbReference type="AlphaFoldDB" id="A0AAW0GLG1"/>
<gene>
    <name evidence="2" type="ORF">QCA50_001462</name>
</gene>
<feature type="domain" description="RRM" evidence="1">
    <location>
        <begin position="1"/>
        <end position="30"/>
    </location>
</feature>
<dbReference type="InterPro" id="IPR012677">
    <property type="entry name" value="Nucleotide-bd_a/b_plait_sf"/>
</dbReference>
<dbReference type="InterPro" id="IPR000504">
    <property type="entry name" value="RRM_dom"/>
</dbReference>
<dbReference type="Pfam" id="PF00076">
    <property type="entry name" value="RRM_1"/>
    <property type="match status" value="1"/>
</dbReference>
<evidence type="ECO:0000313" key="3">
    <source>
        <dbReference type="Proteomes" id="UP001385951"/>
    </source>
</evidence>
<evidence type="ECO:0000313" key="2">
    <source>
        <dbReference type="EMBL" id="KAK7694281.1"/>
    </source>
</evidence>
<dbReference type="Gene3D" id="3.30.70.330">
    <property type="match status" value="1"/>
</dbReference>
<reference evidence="2 3" key="1">
    <citation type="submission" date="2022-09" db="EMBL/GenBank/DDBJ databases">
        <authorList>
            <person name="Palmer J.M."/>
        </authorList>
    </citation>
    <scope>NUCLEOTIDE SEQUENCE [LARGE SCALE GENOMIC DNA]</scope>
    <source>
        <strain evidence="2 3">DSM 7382</strain>
    </source>
</reference>
<dbReference type="SUPFAM" id="SSF54928">
    <property type="entry name" value="RNA-binding domain, RBD"/>
    <property type="match status" value="1"/>
</dbReference>
<protein>
    <recommendedName>
        <fullName evidence="1">RRM domain-containing protein</fullName>
    </recommendedName>
</protein>